<keyword evidence="3 5" id="KW-0663">Pyridoxal phosphate</keyword>
<evidence type="ECO:0000259" key="6">
    <source>
        <dbReference type="Pfam" id="PF00291"/>
    </source>
</evidence>
<dbReference type="HOGENOM" id="CLU_048897_0_0_6"/>
<sequence>MFDSIAQDIPYHTLIDGSPVRLDLKRLDLIHPHISGNKFYKLKYNLIEAKKRGCDRILTFGGAFSNHIAASAYAAHHFDFKSIGIIRGQELAYRSLNATLKTAQHYGMQLEFMSREQYRQKDQSEFLHTLQSQYPSAFIIPEGGTNALAIQGSKEILSDTDRLNYDVICCAVGTGGTLAGLIEASHHGQYVIGFSALKGDFLHNDVQRHTNKTNWHILDDYCFGGYAKTSSELFDFIAGFEQKYQIPLEQVYTAKMLYGLLDLIQKNDFDQGTRILALHTGGLQGRRHDIGVTE</sequence>
<evidence type="ECO:0000256" key="3">
    <source>
        <dbReference type="ARBA" id="ARBA00022898"/>
    </source>
</evidence>
<dbReference type="Gene3D" id="3.40.50.1100">
    <property type="match status" value="2"/>
</dbReference>
<keyword evidence="7" id="KW-0456">Lyase</keyword>
<feature type="domain" description="Tryptophan synthase beta chain-like PALP" evidence="6">
    <location>
        <begin position="24"/>
        <end position="281"/>
    </location>
</feature>
<feature type="active site" description="Nucleophile" evidence="4">
    <location>
        <position position="65"/>
    </location>
</feature>
<accession>Q6FE50</accession>
<dbReference type="RefSeq" id="WP_004922470.1">
    <property type="nucleotide sequence ID" value="NC_005966.1"/>
</dbReference>
<dbReference type="InterPro" id="IPR036052">
    <property type="entry name" value="TrpB-like_PALP_sf"/>
</dbReference>
<comment type="similarity">
    <text evidence="2">Belongs to the ACC deaminase/D-cysteine desulfhydrase family.</text>
</comment>
<dbReference type="GeneID" id="45233218"/>
<evidence type="ECO:0000256" key="2">
    <source>
        <dbReference type="ARBA" id="ARBA00008639"/>
    </source>
</evidence>
<dbReference type="Proteomes" id="UP000000430">
    <property type="component" value="Chromosome"/>
</dbReference>
<dbReference type="STRING" id="202950.GCA_001485005_02509"/>
<proteinExistence type="inferred from homology"/>
<dbReference type="eggNOG" id="COG2515">
    <property type="taxonomic scope" value="Bacteria"/>
</dbReference>
<dbReference type="InterPro" id="IPR001926">
    <property type="entry name" value="TrpB-like_PALP"/>
</dbReference>
<evidence type="ECO:0000313" key="8">
    <source>
        <dbReference type="Proteomes" id="UP000000430"/>
    </source>
</evidence>
<organism evidence="7 8">
    <name type="scientific">Acinetobacter baylyi (strain ATCC 33305 / BD413 / ADP1)</name>
    <dbReference type="NCBI Taxonomy" id="62977"/>
    <lineage>
        <taxon>Bacteria</taxon>
        <taxon>Pseudomonadati</taxon>
        <taxon>Pseudomonadota</taxon>
        <taxon>Gammaproteobacteria</taxon>
        <taxon>Moraxellales</taxon>
        <taxon>Moraxellaceae</taxon>
        <taxon>Acinetobacter</taxon>
    </lineage>
</organism>
<dbReference type="PANTHER" id="PTHR43780:SF2">
    <property type="entry name" value="1-AMINOCYCLOPROPANE-1-CARBOXYLATE DEAMINASE-RELATED"/>
    <property type="match status" value="1"/>
</dbReference>
<dbReference type="SUPFAM" id="SSF53686">
    <property type="entry name" value="Tryptophan synthase beta subunit-like PLP-dependent enzymes"/>
    <property type="match status" value="1"/>
</dbReference>
<evidence type="ECO:0000256" key="4">
    <source>
        <dbReference type="PIRSR" id="PIRSR006278-1"/>
    </source>
</evidence>
<dbReference type="BioCyc" id="ASP62977:ACIAD_RS03450-MONOMER"/>
<evidence type="ECO:0000256" key="5">
    <source>
        <dbReference type="PIRSR" id="PIRSR006278-2"/>
    </source>
</evidence>
<dbReference type="KEGG" id="aci:ACIAD0753"/>
<dbReference type="InterPro" id="IPR027278">
    <property type="entry name" value="ACCD_DCysDesulf"/>
</dbReference>
<dbReference type="AlphaFoldDB" id="Q6FE50"/>
<reference evidence="7 8" key="1">
    <citation type="journal article" date="2004" name="Nucleic Acids Res.">
        <title>Unique features revealed by the genome sequence of Acinetobacter sp. ADP1, a versatile and naturally transformation competent bacterium.</title>
        <authorList>
            <person name="Barbe V."/>
            <person name="Vallenet D."/>
            <person name="Fonknechten N."/>
            <person name="Kreimeyer A."/>
            <person name="Oztas S."/>
            <person name="Labarre L."/>
            <person name="Cruveiller S."/>
            <person name="Robert C."/>
            <person name="Duprat S."/>
            <person name="Wincker P."/>
            <person name="Ornston L.N."/>
            <person name="Weissenbach J."/>
            <person name="Marliere P."/>
            <person name="Cohen G.N."/>
            <person name="Medigue C."/>
        </authorList>
    </citation>
    <scope>NUCLEOTIDE SEQUENCE [LARGE SCALE GENOMIC DNA]</scope>
    <source>
        <strain evidence="8">ATCC 33305 / BD413 / ADP1</strain>
    </source>
</reference>
<comment type="cofactor">
    <cofactor evidence="1">
        <name>pyridoxal 5'-phosphate</name>
        <dbReference type="ChEBI" id="CHEBI:597326"/>
    </cofactor>
</comment>
<evidence type="ECO:0000256" key="1">
    <source>
        <dbReference type="ARBA" id="ARBA00001933"/>
    </source>
</evidence>
<evidence type="ECO:0000313" key="7">
    <source>
        <dbReference type="EMBL" id="CAG67658.1"/>
    </source>
</evidence>
<dbReference type="OrthoDB" id="9801249at2"/>
<dbReference type="EMBL" id="CR543861">
    <property type="protein sequence ID" value="CAG67658.1"/>
    <property type="molecule type" value="Genomic_DNA"/>
</dbReference>
<dbReference type="PIRSF" id="PIRSF006278">
    <property type="entry name" value="ACCD_DCysDesulf"/>
    <property type="match status" value="1"/>
</dbReference>
<name>Q6FE50_ACIAD</name>
<dbReference type="PANTHER" id="PTHR43780">
    <property type="entry name" value="1-AMINOCYCLOPROPANE-1-CARBOXYLATE DEAMINASE-RELATED"/>
    <property type="match status" value="1"/>
</dbReference>
<gene>
    <name evidence="7" type="ordered locus">ACIAD0753</name>
</gene>
<feature type="modified residue" description="N6-(pyridoxal phosphate)lysine" evidence="5">
    <location>
        <position position="38"/>
    </location>
</feature>
<protein>
    <submittedName>
        <fullName evidence="7">Putative D-cysteine desulfhydrase (DcyD)</fullName>
        <ecNumber evidence="7">4.4.1.15</ecNumber>
    </submittedName>
</protein>
<dbReference type="GO" id="GO:0019148">
    <property type="term" value="F:D-cysteine desulfhydrase activity"/>
    <property type="evidence" value="ECO:0007669"/>
    <property type="project" value="UniProtKB-EC"/>
</dbReference>
<dbReference type="EC" id="4.4.1.15" evidence="7"/>
<dbReference type="Pfam" id="PF00291">
    <property type="entry name" value="PALP"/>
    <property type="match status" value="1"/>
</dbReference>